<gene>
    <name evidence="2" type="primary">DMAS1_2</name>
    <name evidence="2" type="ORF">CFP56_032149</name>
</gene>
<keyword evidence="1" id="KW-0732">Signal</keyword>
<evidence type="ECO:0000256" key="1">
    <source>
        <dbReference type="SAM" id="SignalP"/>
    </source>
</evidence>
<protein>
    <submittedName>
        <fullName evidence="2">Deoxymugineic acid synthase 1</fullName>
    </submittedName>
</protein>
<evidence type="ECO:0000313" key="2">
    <source>
        <dbReference type="EMBL" id="KAK7826469.1"/>
    </source>
</evidence>
<comment type="caution">
    <text evidence="2">The sequence shown here is derived from an EMBL/GenBank/DDBJ whole genome shotgun (WGS) entry which is preliminary data.</text>
</comment>
<evidence type="ECO:0000313" key="3">
    <source>
        <dbReference type="Proteomes" id="UP000237347"/>
    </source>
</evidence>
<feature type="signal peptide" evidence="1">
    <location>
        <begin position="1"/>
        <end position="18"/>
    </location>
</feature>
<accession>A0AAW0JJM6</accession>
<sequence length="73" mass="8516">MGTPRLKLMFHFLLLTGGFELKISLKWAYEQGLSSEELQMITQIPQQKRWPALNFIADNGPYKCIMELWDGEI</sequence>
<keyword evidence="3" id="KW-1185">Reference proteome</keyword>
<proteinExistence type="predicted"/>
<organism evidence="2 3">
    <name type="scientific">Quercus suber</name>
    <name type="common">Cork oak</name>
    <dbReference type="NCBI Taxonomy" id="58331"/>
    <lineage>
        <taxon>Eukaryota</taxon>
        <taxon>Viridiplantae</taxon>
        <taxon>Streptophyta</taxon>
        <taxon>Embryophyta</taxon>
        <taxon>Tracheophyta</taxon>
        <taxon>Spermatophyta</taxon>
        <taxon>Magnoliopsida</taxon>
        <taxon>eudicotyledons</taxon>
        <taxon>Gunneridae</taxon>
        <taxon>Pentapetalae</taxon>
        <taxon>rosids</taxon>
        <taxon>fabids</taxon>
        <taxon>Fagales</taxon>
        <taxon>Fagaceae</taxon>
        <taxon>Quercus</taxon>
    </lineage>
</organism>
<name>A0AAW0JJM6_QUESU</name>
<dbReference type="EMBL" id="PKMF04000545">
    <property type="protein sequence ID" value="KAK7826469.1"/>
    <property type="molecule type" value="Genomic_DNA"/>
</dbReference>
<feature type="chain" id="PRO_5043934300" evidence="1">
    <location>
        <begin position="19"/>
        <end position="73"/>
    </location>
</feature>
<dbReference type="Proteomes" id="UP000237347">
    <property type="component" value="Unassembled WGS sequence"/>
</dbReference>
<reference evidence="2 3" key="1">
    <citation type="journal article" date="2018" name="Sci. Data">
        <title>The draft genome sequence of cork oak.</title>
        <authorList>
            <person name="Ramos A.M."/>
            <person name="Usie A."/>
            <person name="Barbosa P."/>
            <person name="Barros P.M."/>
            <person name="Capote T."/>
            <person name="Chaves I."/>
            <person name="Simoes F."/>
            <person name="Abreu I."/>
            <person name="Carrasquinho I."/>
            <person name="Faro C."/>
            <person name="Guimaraes J.B."/>
            <person name="Mendonca D."/>
            <person name="Nobrega F."/>
            <person name="Rodrigues L."/>
            <person name="Saibo N.J.M."/>
            <person name="Varela M.C."/>
            <person name="Egas C."/>
            <person name="Matos J."/>
            <person name="Miguel C.M."/>
            <person name="Oliveira M.M."/>
            <person name="Ricardo C.P."/>
            <person name="Goncalves S."/>
        </authorList>
    </citation>
    <scope>NUCLEOTIDE SEQUENCE [LARGE SCALE GENOMIC DNA]</scope>
    <source>
        <strain evidence="3">cv. HL8</strain>
    </source>
</reference>
<dbReference type="AlphaFoldDB" id="A0AAW0JJM6"/>